<dbReference type="RefSeq" id="WP_165260116.1">
    <property type="nucleotide sequence ID" value="NZ_JAAKZY010000048.1"/>
</dbReference>
<dbReference type="AlphaFoldDB" id="A0A6G4V5E6"/>
<sequence>MRWPQVVAKTRNETNDALANAVWLALVALAHNLPRAVGALAFAFHARATTATTVTA</sequence>
<proteinExistence type="predicted"/>
<protein>
    <submittedName>
        <fullName evidence="1">Uncharacterized protein</fullName>
    </submittedName>
</protein>
<accession>A0A6G4V5E6</accession>
<comment type="caution">
    <text evidence="1">The sequence shown here is derived from an EMBL/GenBank/DDBJ whole genome shotgun (WGS) entry which is preliminary data.</text>
</comment>
<name>A0A6G4V5E6_9ACTN</name>
<dbReference type="Proteomes" id="UP000472335">
    <property type="component" value="Unassembled WGS sequence"/>
</dbReference>
<keyword evidence="2" id="KW-1185">Reference proteome</keyword>
<gene>
    <name evidence="1" type="ORF">G5C60_17355</name>
</gene>
<dbReference type="EMBL" id="JAAKZY010000048">
    <property type="protein sequence ID" value="NGO09318.1"/>
    <property type="molecule type" value="Genomic_DNA"/>
</dbReference>
<evidence type="ECO:0000313" key="2">
    <source>
        <dbReference type="Proteomes" id="UP000472335"/>
    </source>
</evidence>
<reference evidence="1 2" key="1">
    <citation type="submission" date="2020-02" db="EMBL/GenBank/DDBJ databases">
        <title>Whole-genome analyses of novel actinobacteria.</title>
        <authorList>
            <person name="Sahin N."/>
            <person name="Gencbay T."/>
        </authorList>
    </citation>
    <scope>NUCLEOTIDE SEQUENCE [LARGE SCALE GENOMIC DNA]</scope>
    <source>
        <strain evidence="1 2">HC44</strain>
    </source>
</reference>
<evidence type="ECO:0000313" key="1">
    <source>
        <dbReference type="EMBL" id="NGO09318.1"/>
    </source>
</evidence>
<organism evidence="1 2">
    <name type="scientific">Streptomyces scabichelini</name>
    <dbReference type="NCBI Taxonomy" id="2711217"/>
    <lineage>
        <taxon>Bacteria</taxon>
        <taxon>Bacillati</taxon>
        <taxon>Actinomycetota</taxon>
        <taxon>Actinomycetes</taxon>
        <taxon>Kitasatosporales</taxon>
        <taxon>Streptomycetaceae</taxon>
        <taxon>Streptomyces</taxon>
    </lineage>
</organism>